<dbReference type="InParanoid" id="A8PVR2"/>
<dbReference type="GeneID" id="5855972"/>
<dbReference type="Pfam" id="PF00069">
    <property type="entry name" value="Pkinase"/>
    <property type="match status" value="1"/>
</dbReference>
<dbReference type="AlphaFoldDB" id="A8PVR2"/>
<dbReference type="InterPro" id="IPR017441">
    <property type="entry name" value="Protein_kinase_ATP_BS"/>
</dbReference>
<keyword evidence="1 3" id="KW-0547">Nucleotide-binding</keyword>
<evidence type="ECO:0000256" key="4">
    <source>
        <dbReference type="SAM" id="Coils"/>
    </source>
</evidence>
<sequence>MSLAEPVAPAIMTPVSSQNEPTIAGDSSALPIASPAALSYFAAHPRRPQVYFGDYLLLQTLGEGEFGKVKLGVHRQYGEETAIKLIKRERVAAAEAEEQQQQHTHADGSKMSKVEREISVLKLLRHPNIVHLYEVIESERYIGIVLEYGAGGELFDYILAQKCLKERDACRLFAQLISGVSYLHRKKIIHRDLKLENLLLDKNRNVIITDFGFANNFSARSNDLMATSCGSPCYAAPELVVQDGMYVGAAVDVWSCGVILYAMLAGYLPFDDDPANPDGDNINMLYKYIMATPLSFPEYITAEPRSLLSRMLVPDPTKRATLEEVMSHSWLAPYRDLFRFSVDELESAAIEQQAKKRQAYRDQMVQQQRLIEKQYERSHHQDSVNNVPAMPHSQSTPAVPEPSEAVGSVPASATVATMPVLPETPLVASAAPTPPVVPTPAPVPVASEADAAVAKSVPRVETPASGVPTKAEFAMPQVPKMESTAAVLPTKSETAAPKRKIDTDEPKTRPSTKPRILSNELSDPFATMAKEVANSSRKSSRASDTSPLFKAVDARAESPWTWNMPKADTRVSSTEVPVPAAKPETRSRRAARIAG</sequence>
<evidence type="ECO:0000256" key="2">
    <source>
        <dbReference type="ARBA" id="ARBA00022840"/>
    </source>
</evidence>
<dbReference type="InterPro" id="IPR011009">
    <property type="entry name" value="Kinase-like_dom_sf"/>
</dbReference>
<gene>
    <name evidence="7" type="ORF">MGL_0935</name>
</gene>
<evidence type="ECO:0000259" key="6">
    <source>
        <dbReference type="PROSITE" id="PS50011"/>
    </source>
</evidence>
<feature type="binding site" evidence="3">
    <location>
        <position position="84"/>
    </location>
    <ligand>
        <name>ATP</name>
        <dbReference type="ChEBI" id="CHEBI:30616"/>
    </ligand>
</feature>
<dbReference type="FunCoup" id="A8PVR2">
    <property type="interactions" value="135"/>
</dbReference>
<reference evidence="7 8" key="1">
    <citation type="journal article" date="2007" name="Proc. Natl. Acad. Sci. U.S.A.">
        <title>Dandruff-associated Malassezia genomes reveal convergent and divergent virulence traits shared with plant and human fungal pathogens.</title>
        <authorList>
            <person name="Xu J."/>
            <person name="Saunders C.W."/>
            <person name="Hu P."/>
            <person name="Grant R.A."/>
            <person name="Boekhout T."/>
            <person name="Kuramae E.E."/>
            <person name="Kronstad J.W."/>
            <person name="Deangelis Y.M."/>
            <person name="Reeder N.L."/>
            <person name="Johnstone K.R."/>
            <person name="Leland M."/>
            <person name="Fieno A.M."/>
            <person name="Begley W.M."/>
            <person name="Sun Y."/>
            <person name="Lacey M.P."/>
            <person name="Chaudhary T."/>
            <person name="Keough T."/>
            <person name="Chu L."/>
            <person name="Sears R."/>
            <person name="Yuan B."/>
            <person name="Dawson T.L.Jr."/>
        </authorList>
    </citation>
    <scope>NUCLEOTIDE SEQUENCE [LARGE SCALE GENOMIC DNA]</scope>
    <source>
        <strain evidence="8">ATCC MYA-4612 / CBS 7966</strain>
    </source>
</reference>
<proteinExistence type="predicted"/>
<feature type="domain" description="Protein kinase" evidence="6">
    <location>
        <begin position="55"/>
        <end position="331"/>
    </location>
</feature>
<dbReference type="GO" id="GO:0005737">
    <property type="term" value="C:cytoplasm"/>
    <property type="evidence" value="ECO:0007669"/>
    <property type="project" value="TreeGrafter"/>
</dbReference>
<accession>A8PVR2</accession>
<dbReference type="OMA" id="ACKEIEY"/>
<dbReference type="RefSeq" id="XP_001731667.1">
    <property type="nucleotide sequence ID" value="XM_001731615.1"/>
</dbReference>
<dbReference type="OrthoDB" id="193931at2759"/>
<dbReference type="PROSITE" id="PS00107">
    <property type="entry name" value="PROTEIN_KINASE_ATP"/>
    <property type="match status" value="1"/>
</dbReference>
<organism evidence="7 8">
    <name type="scientific">Malassezia globosa (strain ATCC MYA-4612 / CBS 7966)</name>
    <name type="common">Dandruff-associated fungus</name>
    <dbReference type="NCBI Taxonomy" id="425265"/>
    <lineage>
        <taxon>Eukaryota</taxon>
        <taxon>Fungi</taxon>
        <taxon>Dikarya</taxon>
        <taxon>Basidiomycota</taxon>
        <taxon>Ustilaginomycotina</taxon>
        <taxon>Malasseziomycetes</taxon>
        <taxon>Malasseziales</taxon>
        <taxon>Malasseziaceae</taxon>
        <taxon>Malassezia</taxon>
    </lineage>
</organism>
<dbReference type="SMART" id="SM00220">
    <property type="entry name" value="S_TKc"/>
    <property type="match status" value="1"/>
</dbReference>
<dbReference type="KEGG" id="mgl:MGL_0935"/>
<dbReference type="FunFam" id="1.10.510.10:FF:000636">
    <property type="entry name" value="Non-specific serine/threonine protein kinase"/>
    <property type="match status" value="1"/>
</dbReference>
<dbReference type="InterPro" id="IPR000719">
    <property type="entry name" value="Prot_kinase_dom"/>
</dbReference>
<dbReference type="PROSITE" id="PS00108">
    <property type="entry name" value="PROTEIN_KINASE_ST"/>
    <property type="match status" value="1"/>
</dbReference>
<dbReference type="InterPro" id="IPR008271">
    <property type="entry name" value="Ser/Thr_kinase_AS"/>
</dbReference>
<evidence type="ECO:0000256" key="5">
    <source>
        <dbReference type="SAM" id="MobiDB-lite"/>
    </source>
</evidence>
<keyword evidence="4" id="KW-0175">Coiled coil</keyword>
<evidence type="ECO:0000313" key="8">
    <source>
        <dbReference type="Proteomes" id="UP000008837"/>
    </source>
</evidence>
<name>A8PVR2_MALGO</name>
<evidence type="ECO:0000256" key="3">
    <source>
        <dbReference type="PROSITE-ProRule" id="PRU10141"/>
    </source>
</evidence>
<keyword evidence="2 3" id="KW-0067">ATP-binding</keyword>
<dbReference type="Proteomes" id="UP000008837">
    <property type="component" value="Unassembled WGS sequence"/>
</dbReference>
<evidence type="ECO:0000256" key="1">
    <source>
        <dbReference type="ARBA" id="ARBA00022741"/>
    </source>
</evidence>
<dbReference type="PANTHER" id="PTHR24346:SF110">
    <property type="entry name" value="NON-SPECIFIC SERINE_THREONINE PROTEIN KINASE"/>
    <property type="match status" value="1"/>
</dbReference>
<dbReference type="GO" id="GO:0005524">
    <property type="term" value="F:ATP binding"/>
    <property type="evidence" value="ECO:0007669"/>
    <property type="project" value="UniProtKB-UniRule"/>
</dbReference>
<dbReference type="GO" id="GO:0004674">
    <property type="term" value="F:protein serine/threonine kinase activity"/>
    <property type="evidence" value="ECO:0007669"/>
    <property type="project" value="TreeGrafter"/>
</dbReference>
<feature type="region of interest" description="Disordered" evidence="5">
    <location>
        <begin position="483"/>
        <end position="595"/>
    </location>
</feature>
<protein>
    <recommendedName>
        <fullName evidence="6">Protein kinase domain-containing protein</fullName>
    </recommendedName>
</protein>
<dbReference type="PANTHER" id="PTHR24346">
    <property type="entry name" value="MAP/MICROTUBULE AFFINITY-REGULATING KINASE"/>
    <property type="match status" value="1"/>
</dbReference>
<dbReference type="VEuPathDB" id="FungiDB:MGL_0935"/>
<evidence type="ECO:0000313" key="7">
    <source>
        <dbReference type="EMBL" id="EDP44453.1"/>
    </source>
</evidence>
<feature type="region of interest" description="Disordered" evidence="5">
    <location>
        <begin position="377"/>
        <end position="406"/>
    </location>
</feature>
<feature type="coiled-coil region" evidence="4">
    <location>
        <begin position="342"/>
        <end position="370"/>
    </location>
</feature>
<comment type="caution">
    <text evidence="7">The sequence shown here is derived from an EMBL/GenBank/DDBJ whole genome shotgun (WGS) entry which is preliminary data.</text>
</comment>
<dbReference type="Gene3D" id="1.10.510.10">
    <property type="entry name" value="Transferase(Phosphotransferase) domain 1"/>
    <property type="match status" value="1"/>
</dbReference>
<dbReference type="STRING" id="425265.A8PVR2"/>
<keyword evidence="8" id="KW-1185">Reference proteome</keyword>
<dbReference type="GO" id="GO:0035556">
    <property type="term" value="P:intracellular signal transduction"/>
    <property type="evidence" value="ECO:0007669"/>
    <property type="project" value="TreeGrafter"/>
</dbReference>
<dbReference type="PROSITE" id="PS50011">
    <property type="entry name" value="PROTEIN_KINASE_DOM"/>
    <property type="match status" value="1"/>
</dbReference>
<dbReference type="EMBL" id="AAYY01000003">
    <property type="protein sequence ID" value="EDP44453.1"/>
    <property type="molecule type" value="Genomic_DNA"/>
</dbReference>
<dbReference type="SUPFAM" id="SSF56112">
    <property type="entry name" value="Protein kinase-like (PK-like)"/>
    <property type="match status" value="1"/>
</dbReference>
<feature type="compositionally biased region" description="Basic and acidic residues" evidence="5">
    <location>
        <begin position="499"/>
        <end position="508"/>
    </location>
</feature>